<feature type="domain" description="Extracellular endo-alpha-(1-&gt;5)-L-arabinanase C-terminal" evidence="7">
    <location>
        <begin position="378"/>
        <end position="481"/>
    </location>
</feature>
<dbReference type="InterPro" id="IPR050727">
    <property type="entry name" value="GH43_arabinanases"/>
</dbReference>
<protein>
    <recommendedName>
        <fullName evidence="7">Extracellular endo-alpha-(1-&gt;5)-L-arabinanase C-terminal domain-containing protein</fullName>
    </recommendedName>
</protein>
<dbReference type="InterPro" id="IPR023296">
    <property type="entry name" value="Glyco_hydro_beta-prop_sf"/>
</dbReference>
<dbReference type="Gene3D" id="2.40.128.10">
    <property type="match status" value="1"/>
</dbReference>
<organism evidence="8 9">
    <name type="scientific">Nibricoccus aquaticus</name>
    <dbReference type="NCBI Taxonomy" id="2576891"/>
    <lineage>
        <taxon>Bacteria</taxon>
        <taxon>Pseudomonadati</taxon>
        <taxon>Verrucomicrobiota</taxon>
        <taxon>Opitutia</taxon>
        <taxon>Opitutales</taxon>
        <taxon>Opitutaceae</taxon>
        <taxon>Nibricoccus</taxon>
    </lineage>
</organism>
<keyword evidence="3" id="KW-0378">Hydrolase</keyword>
<proteinExistence type="inferred from homology"/>
<dbReference type="PANTHER" id="PTHR43301">
    <property type="entry name" value="ARABINAN ENDO-1,5-ALPHA-L-ARABINOSIDASE"/>
    <property type="match status" value="1"/>
</dbReference>
<dbReference type="SUPFAM" id="SSF49313">
    <property type="entry name" value="Cadherin-like"/>
    <property type="match status" value="1"/>
</dbReference>
<dbReference type="Pfam" id="PF16369">
    <property type="entry name" value="GH43_C"/>
    <property type="match status" value="1"/>
</dbReference>
<dbReference type="AlphaFoldDB" id="A0A290Q6Z6"/>
<evidence type="ECO:0000313" key="8">
    <source>
        <dbReference type="EMBL" id="ATC64419.1"/>
    </source>
</evidence>
<dbReference type="GO" id="GO:0016020">
    <property type="term" value="C:membrane"/>
    <property type="evidence" value="ECO:0007669"/>
    <property type="project" value="InterPro"/>
</dbReference>
<dbReference type="Pfam" id="PF04616">
    <property type="entry name" value="Glyco_hydro_43"/>
    <property type="match status" value="1"/>
</dbReference>
<comment type="pathway">
    <text evidence="1">Glycan metabolism; L-arabinan degradation.</text>
</comment>
<feature type="site" description="Important for catalytic activity, responsible for pKa modulation of the active site Glu and correct orientation of both the proton donor and substrate" evidence="6">
    <location>
        <position position="183"/>
    </location>
</feature>
<dbReference type="OrthoDB" id="9801455at2"/>
<evidence type="ECO:0000313" key="9">
    <source>
        <dbReference type="Proteomes" id="UP000217265"/>
    </source>
</evidence>
<dbReference type="Gene3D" id="2.60.40.10">
    <property type="entry name" value="Immunoglobulins"/>
    <property type="match status" value="1"/>
</dbReference>
<evidence type="ECO:0000256" key="5">
    <source>
        <dbReference type="PIRSR" id="PIRSR606710-1"/>
    </source>
</evidence>
<gene>
    <name evidence="8" type="ORF">CMV30_10880</name>
</gene>
<dbReference type="Gene3D" id="2.115.10.20">
    <property type="entry name" value="Glycosyl hydrolase domain, family 43"/>
    <property type="match status" value="1"/>
</dbReference>
<dbReference type="GO" id="GO:0005975">
    <property type="term" value="P:carbohydrate metabolic process"/>
    <property type="evidence" value="ECO:0007669"/>
    <property type="project" value="InterPro"/>
</dbReference>
<accession>A0A290Q6Z6</accession>
<dbReference type="InterPro" id="IPR006710">
    <property type="entry name" value="Glyco_hydro_43"/>
</dbReference>
<evidence type="ECO:0000256" key="3">
    <source>
        <dbReference type="ARBA" id="ARBA00022801"/>
    </source>
</evidence>
<dbReference type="KEGG" id="vbh:CMV30_10880"/>
<dbReference type="EMBL" id="CP023344">
    <property type="protein sequence ID" value="ATC64419.1"/>
    <property type="molecule type" value="Genomic_DNA"/>
</dbReference>
<comment type="similarity">
    <text evidence="2">Belongs to the glycosyl hydrolase 43 family.</text>
</comment>
<evidence type="ECO:0000259" key="7">
    <source>
        <dbReference type="Pfam" id="PF16369"/>
    </source>
</evidence>
<feature type="active site" description="Proton donor" evidence="5">
    <location>
        <position position="236"/>
    </location>
</feature>
<dbReference type="InterPro" id="IPR013783">
    <property type="entry name" value="Ig-like_fold"/>
</dbReference>
<dbReference type="Proteomes" id="UP000217265">
    <property type="component" value="Chromosome"/>
</dbReference>
<sequence length="940" mass="99139">MGVVLWGMKSPTPRTAARAAFLFCTLLGTAITALHGQALPSFTNASVHDPSIVKAGSEFWVFGSHMASARSTDLINWTQYSSSPTAGNPLAPNPSVEFSEGLTWAQTTTFWAPDVIQLADGKFYMYYCMCKGDQPLSALGVARADSIGGPYTNLGLMLKSGMYGQTSPDGTNYDAVRHPNAVDPDVFFDKAGKLWMIYGSYSGGIFIIELDPATGFQKPGQGYGKKLIGGNHSRIEGAFVLYSPESDYYYMFLSFGGLDAVGGYNIRVGRSRNPDGPYLDAAGTDLTTVQGNFSNDALIAPHGVKLMGNYQFLSVSGEPPGVVSRGYLSPGHNSAYYDPVSGKHFLVFHTRFVGRGEEHEVRVHQLVMNADEWLVATPHRYVGENLAPYQASQIPGEYKLINHGKATSSALVTSSVITLHADNSITGAASGTWALSADFDVTLTLGGVTYKGVFVKQWDDDNGVWVHTFSALSANGVAVWGSRVAKSSTPPATLTLEDRMAIYGNTLTFTVPKPNAAPGEVYSYALANGPAGATINLSTGVLSWKPLLSQIDTVFPVSVRVLNTSADDPAQTTYNFNVSATAATVVQRLDLDFSSVAGSGLRDASGQFTGLNARLPGTGASVAANDPNLTLNTGSGKLDLRTTRADLNGRTGLAANSSPGVALNTLGFSGSEDFSVTAVIRPLPALGDIDQAGVYVGNHSDSVTRAGTIVWGTTAERYSSHGQNGVDNGGRFFGFGFNGADGMTVTITRQAGVWRYFVDGVEWNPTSGTTFLNGRSDLVVGVFGMTPLNSNVKTLEIDSFSAVVATATPLLSTAEQWRVTHFAQIAGTGQAADTADADADGLPNLMEYAVGGNPRIDDSGTVAPVVAKTAGAGARLTLTFNRIADPALTYTVEASAMPSSGYAPIWTSTGVSNTAGPVTVTDTVDIAGGPRRFLRLRVDN</sequence>
<reference evidence="8 9" key="1">
    <citation type="submission" date="2017-09" db="EMBL/GenBank/DDBJ databases">
        <title>Complete genome sequence of Verrucomicrobial strain HZ-65, isolated from freshwater.</title>
        <authorList>
            <person name="Choi A."/>
        </authorList>
    </citation>
    <scope>NUCLEOTIDE SEQUENCE [LARGE SCALE GENOMIC DNA]</scope>
    <source>
        <strain evidence="8 9">HZ-65</strain>
    </source>
</reference>
<dbReference type="GO" id="GO:0005509">
    <property type="term" value="F:calcium ion binding"/>
    <property type="evidence" value="ECO:0007669"/>
    <property type="project" value="InterPro"/>
</dbReference>
<dbReference type="GO" id="GO:0004553">
    <property type="term" value="F:hydrolase activity, hydrolyzing O-glycosyl compounds"/>
    <property type="evidence" value="ECO:0007669"/>
    <property type="project" value="InterPro"/>
</dbReference>
<name>A0A290Q6Z6_9BACT</name>
<dbReference type="SUPFAM" id="SSF75005">
    <property type="entry name" value="Arabinanase/levansucrase/invertase"/>
    <property type="match status" value="1"/>
</dbReference>
<evidence type="ECO:0000256" key="2">
    <source>
        <dbReference type="ARBA" id="ARBA00009865"/>
    </source>
</evidence>
<dbReference type="InterPro" id="IPR015919">
    <property type="entry name" value="Cadherin-like_sf"/>
</dbReference>
<dbReference type="InterPro" id="IPR032291">
    <property type="entry name" value="Abn2_C"/>
</dbReference>
<evidence type="ECO:0000256" key="1">
    <source>
        <dbReference type="ARBA" id="ARBA00004834"/>
    </source>
</evidence>
<evidence type="ECO:0000256" key="4">
    <source>
        <dbReference type="ARBA" id="ARBA00023295"/>
    </source>
</evidence>
<keyword evidence="4" id="KW-0326">Glycosidase</keyword>
<keyword evidence="9" id="KW-1185">Reference proteome</keyword>
<feature type="active site" description="Proton acceptor" evidence="5">
    <location>
        <position position="49"/>
    </location>
</feature>
<evidence type="ECO:0000256" key="6">
    <source>
        <dbReference type="PIRSR" id="PIRSR606710-2"/>
    </source>
</evidence>
<dbReference type="PANTHER" id="PTHR43301:SF3">
    <property type="entry name" value="ARABINAN ENDO-1,5-ALPHA-L-ARABINOSIDASE A-RELATED"/>
    <property type="match status" value="1"/>
</dbReference>
<dbReference type="CDD" id="cd18832">
    <property type="entry name" value="GH43_GsAbnA-like"/>
    <property type="match status" value="1"/>
</dbReference>